<keyword evidence="1" id="KW-0812">Transmembrane</keyword>
<organism evidence="2 3">
    <name type="scientific">Falseniella ignava</name>
    <dbReference type="NCBI Taxonomy" id="137730"/>
    <lineage>
        <taxon>Bacteria</taxon>
        <taxon>Bacillati</taxon>
        <taxon>Bacillota</taxon>
        <taxon>Bacilli</taxon>
        <taxon>Lactobacillales</taxon>
        <taxon>Aerococcaceae</taxon>
        <taxon>Falseniella</taxon>
    </lineage>
</organism>
<reference evidence="2 3" key="1">
    <citation type="submission" date="2017-12" db="EMBL/GenBank/DDBJ databases">
        <title>Phylogenetic diversity of female urinary microbiome.</title>
        <authorList>
            <person name="Thomas-White K."/>
            <person name="Wolfe A.J."/>
        </authorList>
    </citation>
    <scope>NUCLEOTIDE SEQUENCE [LARGE SCALE GENOMIC DNA]</scope>
    <source>
        <strain evidence="2 3">UMB0898</strain>
    </source>
</reference>
<dbReference type="Proteomes" id="UP000234384">
    <property type="component" value="Unassembled WGS sequence"/>
</dbReference>
<sequence>MAKSSHPIPKVTVTYGQRPKRSHRWPIGLLIFIVLIFVCLSYVLYYQHQVDRTYRETIYQAHSEAESDRLQGPIALIALNNQIQQGVTQENVAWLNIITLDATEPQVNQLVMPLDLYHLPSQSWLFDYGRQGVGRGIDQLIDAQVAIQHQITVRLNRLRPLLDLVGPIDIILPNEIQIGERTFPAQQTITLTPLEMDQLLSRSTGQDYQYLYQIQQTIIQELFSTIQSRANRLKWVEILNCLKEAVVTDIPFNNRYLWSIQHYHWETEFLSNRVNIRYNAEENRYEWEESLQEVIQ</sequence>
<proteinExistence type="predicted"/>
<keyword evidence="1" id="KW-1133">Transmembrane helix</keyword>
<dbReference type="RefSeq" id="WP_101954232.1">
    <property type="nucleotide sequence ID" value="NZ_PKHE01000009.1"/>
</dbReference>
<keyword evidence="1" id="KW-0472">Membrane</keyword>
<protein>
    <recommendedName>
        <fullName evidence="4">Cell envelope-related transcriptional attenuator domain-containing protein</fullName>
    </recommendedName>
</protein>
<dbReference type="AlphaFoldDB" id="A0A2I1K0B0"/>
<name>A0A2I1K0B0_9LACT</name>
<evidence type="ECO:0000313" key="2">
    <source>
        <dbReference type="EMBL" id="PKY89090.1"/>
    </source>
</evidence>
<dbReference type="EMBL" id="PKHE01000009">
    <property type="protein sequence ID" value="PKY89090.1"/>
    <property type="molecule type" value="Genomic_DNA"/>
</dbReference>
<feature type="transmembrane region" description="Helical" evidence="1">
    <location>
        <begin position="27"/>
        <end position="46"/>
    </location>
</feature>
<evidence type="ECO:0008006" key="4">
    <source>
        <dbReference type="Google" id="ProtNLM"/>
    </source>
</evidence>
<accession>A0A2I1K0B0</accession>
<comment type="caution">
    <text evidence="2">The sequence shown here is derived from an EMBL/GenBank/DDBJ whole genome shotgun (WGS) entry which is preliminary data.</text>
</comment>
<dbReference type="Gene3D" id="3.40.630.190">
    <property type="entry name" value="LCP protein"/>
    <property type="match status" value="1"/>
</dbReference>
<evidence type="ECO:0000313" key="3">
    <source>
        <dbReference type="Proteomes" id="UP000234384"/>
    </source>
</evidence>
<evidence type="ECO:0000256" key="1">
    <source>
        <dbReference type="SAM" id="Phobius"/>
    </source>
</evidence>
<gene>
    <name evidence="2" type="ORF">CYJ57_04420</name>
</gene>